<evidence type="ECO:0000256" key="4">
    <source>
        <dbReference type="ARBA" id="ARBA00022723"/>
    </source>
</evidence>
<name>A0ABT4RH65_9ACTN</name>
<evidence type="ECO:0000256" key="3">
    <source>
        <dbReference type="ARBA" id="ARBA00022722"/>
    </source>
</evidence>
<dbReference type="RefSeq" id="WP_202952799.1">
    <property type="nucleotide sequence ID" value="NZ_JAPCID010000012.1"/>
</dbReference>
<keyword evidence="6 8" id="KW-0460">Magnesium</keyword>
<keyword evidence="8" id="KW-0800">Toxin</keyword>
<evidence type="ECO:0000256" key="1">
    <source>
        <dbReference type="ARBA" id="ARBA00001946"/>
    </source>
</evidence>
<dbReference type="InterPro" id="IPR002716">
    <property type="entry name" value="PIN_dom"/>
</dbReference>
<evidence type="ECO:0000256" key="8">
    <source>
        <dbReference type="HAMAP-Rule" id="MF_00265"/>
    </source>
</evidence>
<dbReference type="Proteomes" id="UP001147700">
    <property type="component" value="Unassembled WGS sequence"/>
</dbReference>
<evidence type="ECO:0000313" key="10">
    <source>
        <dbReference type="EMBL" id="MDA0137899.1"/>
    </source>
</evidence>
<dbReference type="PANTHER" id="PTHR33653:SF1">
    <property type="entry name" value="RIBONUCLEASE VAPC2"/>
    <property type="match status" value="1"/>
</dbReference>
<protein>
    <recommendedName>
        <fullName evidence="8">Ribonuclease VapC</fullName>
        <shortName evidence="8">RNase VapC</shortName>
        <ecNumber evidence="8">3.1.-.-</ecNumber>
    </recommendedName>
    <alternativeName>
        <fullName evidence="8">Toxin VapC</fullName>
    </alternativeName>
</protein>
<evidence type="ECO:0000313" key="11">
    <source>
        <dbReference type="Proteomes" id="UP001147700"/>
    </source>
</evidence>
<keyword evidence="2 8" id="KW-1277">Toxin-antitoxin system</keyword>
<comment type="function">
    <text evidence="8">Toxic component of a toxin-antitoxin (TA) system. An RNase.</text>
</comment>
<gene>
    <name evidence="8" type="primary">vapC</name>
    <name evidence="10" type="ORF">OJ962_10340</name>
</gene>
<organism evidence="10 11">
    <name type="scientific">Solirubrobacter deserti</name>
    <dbReference type="NCBI Taxonomy" id="2282478"/>
    <lineage>
        <taxon>Bacteria</taxon>
        <taxon>Bacillati</taxon>
        <taxon>Actinomycetota</taxon>
        <taxon>Thermoleophilia</taxon>
        <taxon>Solirubrobacterales</taxon>
        <taxon>Solirubrobacteraceae</taxon>
        <taxon>Solirubrobacter</taxon>
    </lineage>
</organism>
<keyword evidence="4 8" id="KW-0479">Metal-binding</keyword>
<dbReference type="InterPro" id="IPR022907">
    <property type="entry name" value="VapC_family"/>
</dbReference>
<comment type="similarity">
    <text evidence="7 8">Belongs to the PINc/VapC protein family.</text>
</comment>
<evidence type="ECO:0000256" key="2">
    <source>
        <dbReference type="ARBA" id="ARBA00022649"/>
    </source>
</evidence>
<keyword evidence="5 8" id="KW-0378">Hydrolase</keyword>
<reference evidence="10" key="1">
    <citation type="submission" date="2022-10" db="EMBL/GenBank/DDBJ databases">
        <title>The WGS of Solirubrobacter sp. CPCC 204708.</title>
        <authorList>
            <person name="Jiang Z."/>
        </authorList>
    </citation>
    <scope>NUCLEOTIDE SEQUENCE</scope>
    <source>
        <strain evidence="10">CPCC 204708</strain>
    </source>
</reference>
<feature type="binding site" evidence="8">
    <location>
        <position position="7"/>
    </location>
    <ligand>
        <name>Mg(2+)</name>
        <dbReference type="ChEBI" id="CHEBI:18420"/>
    </ligand>
</feature>
<dbReference type="Gene3D" id="3.40.50.1010">
    <property type="entry name" value="5'-nuclease"/>
    <property type="match status" value="1"/>
</dbReference>
<comment type="caution">
    <text evidence="10">The sequence shown here is derived from an EMBL/GenBank/DDBJ whole genome shotgun (WGS) entry which is preliminary data.</text>
</comment>
<dbReference type="InterPro" id="IPR029060">
    <property type="entry name" value="PIN-like_dom_sf"/>
</dbReference>
<evidence type="ECO:0000256" key="6">
    <source>
        <dbReference type="ARBA" id="ARBA00022842"/>
    </source>
</evidence>
<evidence type="ECO:0000259" key="9">
    <source>
        <dbReference type="Pfam" id="PF01850"/>
    </source>
</evidence>
<dbReference type="PANTHER" id="PTHR33653">
    <property type="entry name" value="RIBONUCLEASE VAPC2"/>
    <property type="match status" value="1"/>
</dbReference>
<evidence type="ECO:0000256" key="7">
    <source>
        <dbReference type="ARBA" id="ARBA00038093"/>
    </source>
</evidence>
<dbReference type="InterPro" id="IPR050556">
    <property type="entry name" value="Type_II_TA_system_RNase"/>
</dbReference>
<dbReference type="EC" id="3.1.-.-" evidence="8"/>
<accession>A0ABT4RH65</accession>
<keyword evidence="11" id="KW-1185">Reference proteome</keyword>
<sequence length="122" mass="13556">MRLLLIDKSAYVRGALTVADEDELCLCAMTRLELLYSARSADGYARLEQDLAAFRDLRMDAETFGIAVTAQRELASRGRHRVSLPDLLIAACAQQHAADVLHVDRHFETLTDVLAFSAVRAH</sequence>
<comment type="cofactor">
    <cofactor evidence="1 8">
        <name>Mg(2+)</name>
        <dbReference type="ChEBI" id="CHEBI:18420"/>
    </cofactor>
</comment>
<keyword evidence="3 8" id="KW-0540">Nuclease</keyword>
<dbReference type="HAMAP" id="MF_00265">
    <property type="entry name" value="VapC_Nob1"/>
    <property type="match status" value="1"/>
</dbReference>
<feature type="domain" description="PIN" evidence="9">
    <location>
        <begin position="12"/>
        <end position="109"/>
    </location>
</feature>
<feature type="binding site" evidence="8">
    <location>
        <position position="86"/>
    </location>
    <ligand>
        <name>Mg(2+)</name>
        <dbReference type="ChEBI" id="CHEBI:18420"/>
    </ligand>
</feature>
<proteinExistence type="inferred from homology"/>
<dbReference type="SUPFAM" id="SSF88723">
    <property type="entry name" value="PIN domain-like"/>
    <property type="match status" value="1"/>
</dbReference>
<dbReference type="EMBL" id="JAPCID010000012">
    <property type="protein sequence ID" value="MDA0137899.1"/>
    <property type="molecule type" value="Genomic_DNA"/>
</dbReference>
<evidence type="ECO:0000256" key="5">
    <source>
        <dbReference type="ARBA" id="ARBA00022801"/>
    </source>
</evidence>
<dbReference type="Pfam" id="PF01850">
    <property type="entry name" value="PIN"/>
    <property type="match status" value="1"/>
</dbReference>